<dbReference type="Proteomes" id="UP001255856">
    <property type="component" value="Unassembled WGS sequence"/>
</dbReference>
<name>A0AAD9IG85_PROWI</name>
<evidence type="ECO:0000259" key="11">
    <source>
        <dbReference type="Pfam" id="PF03725"/>
    </source>
</evidence>
<evidence type="ECO:0000256" key="7">
    <source>
        <dbReference type="ARBA" id="ARBA00022884"/>
    </source>
</evidence>
<dbReference type="InterPro" id="IPR027408">
    <property type="entry name" value="PNPase/RNase_PH_dom_sf"/>
</dbReference>
<keyword evidence="6" id="KW-0271">Exosome</keyword>
<reference evidence="12" key="1">
    <citation type="submission" date="2021-01" db="EMBL/GenBank/DDBJ databases">
        <authorList>
            <person name="Eckstrom K.M.E."/>
        </authorList>
    </citation>
    <scope>NUCLEOTIDE SEQUENCE</scope>
    <source>
        <strain evidence="12">UVCC 0001</strain>
    </source>
</reference>
<dbReference type="GO" id="GO:0000177">
    <property type="term" value="C:cytoplasmic exosome (RNase complex)"/>
    <property type="evidence" value="ECO:0007669"/>
    <property type="project" value="TreeGrafter"/>
</dbReference>
<dbReference type="Pfam" id="PF01138">
    <property type="entry name" value="RNase_PH"/>
    <property type="match status" value="1"/>
</dbReference>
<dbReference type="GO" id="GO:0035925">
    <property type="term" value="F:mRNA 3'-UTR AU-rich region binding"/>
    <property type="evidence" value="ECO:0007669"/>
    <property type="project" value="TreeGrafter"/>
</dbReference>
<evidence type="ECO:0000259" key="10">
    <source>
        <dbReference type="Pfam" id="PF01138"/>
    </source>
</evidence>
<accession>A0AAD9IG85</accession>
<keyword evidence="7" id="KW-0694">RNA-binding</keyword>
<dbReference type="GO" id="GO:0034476">
    <property type="term" value="P:U5 snRNA 3'-end processing"/>
    <property type="evidence" value="ECO:0007669"/>
    <property type="project" value="TreeGrafter"/>
</dbReference>
<dbReference type="GO" id="GO:0000467">
    <property type="term" value="P:exonucleolytic trimming to generate mature 3'-end of 5.8S rRNA from tricistronic rRNA transcript (SSU-rRNA, 5.8S rRNA, LSU-rRNA)"/>
    <property type="evidence" value="ECO:0007669"/>
    <property type="project" value="TreeGrafter"/>
</dbReference>
<proteinExistence type="inferred from homology"/>
<dbReference type="GO" id="GO:0071038">
    <property type="term" value="P:TRAMP-dependent tRNA surveillance pathway"/>
    <property type="evidence" value="ECO:0007669"/>
    <property type="project" value="TreeGrafter"/>
</dbReference>
<evidence type="ECO:0000256" key="8">
    <source>
        <dbReference type="ARBA" id="ARBA00023242"/>
    </source>
</evidence>
<comment type="similarity">
    <text evidence="3">Belongs to the RNase PH family.</text>
</comment>
<comment type="subcellular location">
    <subcellularLocation>
        <location evidence="1">Cytoplasm</location>
    </subcellularLocation>
    <subcellularLocation>
        <location evidence="2">Nucleus</location>
        <location evidence="2">Nucleolus</location>
    </subcellularLocation>
</comment>
<dbReference type="GO" id="GO:0016075">
    <property type="term" value="P:rRNA catabolic process"/>
    <property type="evidence" value="ECO:0007669"/>
    <property type="project" value="TreeGrafter"/>
</dbReference>
<dbReference type="SUPFAM" id="SSF55666">
    <property type="entry name" value="Ribonuclease PH domain 2-like"/>
    <property type="match status" value="1"/>
</dbReference>
<feature type="domain" description="Exoribonuclease phosphorolytic" evidence="10">
    <location>
        <begin position="55"/>
        <end position="95"/>
    </location>
</feature>
<dbReference type="GO" id="GO:0000176">
    <property type="term" value="C:nuclear exosome (RNase complex)"/>
    <property type="evidence" value="ECO:0007669"/>
    <property type="project" value="TreeGrafter"/>
</dbReference>
<keyword evidence="8" id="KW-0539">Nucleus</keyword>
<dbReference type="GO" id="GO:0071028">
    <property type="term" value="P:nuclear mRNA surveillance"/>
    <property type="evidence" value="ECO:0007669"/>
    <property type="project" value="TreeGrafter"/>
</dbReference>
<dbReference type="SUPFAM" id="SSF54211">
    <property type="entry name" value="Ribosomal protein S5 domain 2-like"/>
    <property type="match status" value="1"/>
</dbReference>
<evidence type="ECO:0000256" key="3">
    <source>
        <dbReference type="ARBA" id="ARBA00006678"/>
    </source>
</evidence>
<comment type="caution">
    <text evidence="12">The sequence shown here is derived from an EMBL/GenBank/DDBJ whole genome shotgun (WGS) entry which is preliminary data.</text>
</comment>
<protein>
    <recommendedName>
        <fullName evidence="9">Ribosomal RNA-processing protein 43</fullName>
    </recommendedName>
</protein>
<dbReference type="GO" id="GO:0005730">
    <property type="term" value="C:nucleolus"/>
    <property type="evidence" value="ECO:0007669"/>
    <property type="project" value="UniProtKB-SubCell"/>
</dbReference>
<dbReference type="InterPro" id="IPR015847">
    <property type="entry name" value="ExoRNase_PH_dom2"/>
</dbReference>
<evidence type="ECO:0000256" key="5">
    <source>
        <dbReference type="ARBA" id="ARBA00022552"/>
    </source>
</evidence>
<sequence length="195" mass="21000">MVRAGRSTAVAGIKLEVSHPDPETPEEGFFNVQLTERLRDLLTAPEFCDLGQLSIAGGKAVWALYLDIYVIDDDGSLLDVCLLAALAALRALRLPKVEMNKEGSVVLSEDSSEERPLHLKTLLCALTAGQLDGKLLVDLTSEEEGLVDSKVELVVDAEGNIQGLTGLMHRGPAKAVCDGVASLLRQRLERLRGTL</sequence>
<organism evidence="12 13">
    <name type="scientific">Prototheca wickerhamii</name>
    <dbReference type="NCBI Taxonomy" id="3111"/>
    <lineage>
        <taxon>Eukaryota</taxon>
        <taxon>Viridiplantae</taxon>
        <taxon>Chlorophyta</taxon>
        <taxon>core chlorophytes</taxon>
        <taxon>Trebouxiophyceae</taxon>
        <taxon>Chlorellales</taxon>
        <taxon>Chlorellaceae</taxon>
        <taxon>Prototheca</taxon>
    </lineage>
</organism>
<evidence type="ECO:0000256" key="6">
    <source>
        <dbReference type="ARBA" id="ARBA00022835"/>
    </source>
</evidence>
<keyword evidence="5" id="KW-0698">rRNA processing</keyword>
<dbReference type="InterPro" id="IPR036345">
    <property type="entry name" value="ExoRNase_PH_dom2_sf"/>
</dbReference>
<evidence type="ECO:0000256" key="4">
    <source>
        <dbReference type="ARBA" id="ARBA00022490"/>
    </source>
</evidence>
<gene>
    <name evidence="12" type="ORF">QBZ16_001821</name>
</gene>
<keyword evidence="4" id="KW-0963">Cytoplasm</keyword>
<evidence type="ECO:0000256" key="1">
    <source>
        <dbReference type="ARBA" id="ARBA00004496"/>
    </source>
</evidence>
<dbReference type="EMBL" id="JASFZW010000014">
    <property type="protein sequence ID" value="KAK2075712.1"/>
    <property type="molecule type" value="Genomic_DNA"/>
</dbReference>
<dbReference type="PANTHER" id="PTHR11097">
    <property type="entry name" value="EXOSOME COMPLEX EXONUCLEASE RIBOSOMAL RNA PROCESSING PROTEIN"/>
    <property type="match status" value="1"/>
</dbReference>
<dbReference type="InterPro" id="IPR001247">
    <property type="entry name" value="ExoRNase_PH_dom1"/>
</dbReference>
<feature type="domain" description="Exoribonuclease phosphorolytic" evidence="11">
    <location>
        <begin position="123"/>
        <end position="164"/>
    </location>
</feature>
<dbReference type="GO" id="GO:0034475">
    <property type="term" value="P:U4 snRNA 3'-end processing"/>
    <property type="evidence" value="ECO:0007669"/>
    <property type="project" value="TreeGrafter"/>
</dbReference>
<evidence type="ECO:0000313" key="13">
    <source>
        <dbReference type="Proteomes" id="UP001255856"/>
    </source>
</evidence>
<evidence type="ECO:0000313" key="12">
    <source>
        <dbReference type="EMBL" id="KAK2075712.1"/>
    </source>
</evidence>
<evidence type="ECO:0000256" key="2">
    <source>
        <dbReference type="ARBA" id="ARBA00004604"/>
    </source>
</evidence>
<keyword evidence="13" id="KW-1185">Reference proteome</keyword>
<dbReference type="AlphaFoldDB" id="A0AAD9IG85"/>
<dbReference type="Pfam" id="PF03725">
    <property type="entry name" value="RNase_PH_C"/>
    <property type="match status" value="1"/>
</dbReference>
<dbReference type="InterPro" id="IPR020568">
    <property type="entry name" value="Ribosomal_Su5_D2-typ_SF"/>
</dbReference>
<dbReference type="GO" id="GO:0034473">
    <property type="term" value="P:U1 snRNA 3'-end processing"/>
    <property type="evidence" value="ECO:0007669"/>
    <property type="project" value="TreeGrafter"/>
</dbReference>
<dbReference type="GO" id="GO:0071035">
    <property type="term" value="P:nuclear polyadenylation-dependent rRNA catabolic process"/>
    <property type="evidence" value="ECO:0007669"/>
    <property type="project" value="TreeGrafter"/>
</dbReference>
<dbReference type="Gene3D" id="3.30.230.70">
    <property type="entry name" value="GHMP Kinase, N-terminal domain"/>
    <property type="match status" value="1"/>
</dbReference>
<dbReference type="PANTHER" id="PTHR11097:SF9">
    <property type="entry name" value="EXOSOME COMPLEX COMPONENT RRP43"/>
    <property type="match status" value="1"/>
</dbReference>
<dbReference type="InterPro" id="IPR050590">
    <property type="entry name" value="Exosome_comp_Rrp42_subfam"/>
</dbReference>
<evidence type="ECO:0000256" key="9">
    <source>
        <dbReference type="ARBA" id="ARBA00030617"/>
    </source>
</evidence>